<feature type="region of interest" description="Disordered" evidence="1">
    <location>
        <begin position="1"/>
        <end position="36"/>
    </location>
</feature>
<name>A0AAV7PKY6_PLEWA</name>
<evidence type="ECO:0000313" key="3">
    <source>
        <dbReference type="Proteomes" id="UP001066276"/>
    </source>
</evidence>
<protein>
    <submittedName>
        <fullName evidence="2">Uncharacterized protein</fullName>
    </submittedName>
</protein>
<dbReference type="AlphaFoldDB" id="A0AAV7PKY6"/>
<keyword evidence="3" id="KW-1185">Reference proteome</keyword>
<comment type="caution">
    <text evidence="2">The sequence shown here is derived from an EMBL/GenBank/DDBJ whole genome shotgun (WGS) entry which is preliminary data.</text>
</comment>
<dbReference type="Proteomes" id="UP001066276">
    <property type="component" value="Chromosome 7"/>
</dbReference>
<evidence type="ECO:0000256" key="1">
    <source>
        <dbReference type="SAM" id="MobiDB-lite"/>
    </source>
</evidence>
<sequence>MAFDCAAVPGASSTESVERGCREPPGGSAGRLRENRGPESGLQALWLRLFIGRVARGYANYEHYFMGNIPLAAKQEEGMARRCGSTILRSQIRPPLPDSVKLTVLQVLRRSLETGAVESTSRFQVHSDVIRIYERLQFCEFLLKYPKLHLILSQNLEFNRSTL</sequence>
<proteinExistence type="predicted"/>
<reference evidence="2" key="1">
    <citation type="journal article" date="2022" name="bioRxiv">
        <title>Sequencing and chromosome-scale assembly of the giantPleurodeles waltlgenome.</title>
        <authorList>
            <person name="Brown T."/>
            <person name="Elewa A."/>
            <person name="Iarovenko S."/>
            <person name="Subramanian E."/>
            <person name="Araus A.J."/>
            <person name="Petzold A."/>
            <person name="Susuki M."/>
            <person name="Suzuki K.-i.T."/>
            <person name="Hayashi T."/>
            <person name="Toyoda A."/>
            <person name="Oliveira C."/>
            <person name="Osipova E."/>
            <person name="Leigh N.D."/>
            <person name="Simon A."/>
            <person name="Yun M.H."/>
        </authorList>
    </citation>
    <scope>NUCLEOTIDE SEQUENCE</scope>
    <source>
        <strain evidence="2">20211129_DDA</strain>
        <tissue evidence="2">Liver</tissue>
    </source>
</reference>
<gene>
    <name evidence="2" type="ORF">NDU88_006143</name>
</gene>
<accession>A0AAV7PKY6</accession>
<evidence type="ECO:0000313" key="2">
    <source>
        <dbReference type="EMBL" id="KAJ1127750.1"/>
    </source>
</evidence>
<organism evidence="2 3">
    <name type="scientific">Pleurodeles waltl</name>
    <name type="common">Iberian ribbed newt</name>
    <dbReference type="NCBI Taxonomy" id="8319"/>
    <lineage>
        <taxon>Eukaryota</taxon>
        <taxon>Metazoa</taxon>
        <taxon>Chordata</taxon>
        <taxon>Craniata</taxon>
        <taxon>Vertebrata</taxon>
        <taxon>Euteleostomi</taxon>
        <taxon>Amphibia</taxon>
        <taxon>Batrachia</taxon>
        <taxon>Caudata</taxon>
        <taxon>Salamandroidea</taxon>
        <taxon>Salamandridae</taxon>
        <taxon>Pleurodelinae</taxon>
        <taxon>Pleurodeles</taxon>
    </lineage>
</organism>
<dbReference type="EMBL" id="JANPWB010000011">
    <property type="protein sequence ID" value="KAJ1127750.1"/>
    <property type="molecule type" value="Genomic_DNA"/>
</dbReference>